<evidence type="ECO:0000313" key="1">
    <source>
        <dbReference type="EMBL" id="CAB4287151.1"/>
    </source>
</evidence>
<sequence length="94" mass="10727">MRTKEAAEVQVPTQTHQTLCLQVTLLQQQNLEESSLKLDVGHVEKKATIEEDVEDRLRQPKMGKLAKMKFKQLTMGMQAKMILPQPKLMLPGQN</sequence>
<organism evidence="1 2">
    <name type="scientific">Prunus armeniaca</name>
    <name type="common">Apricot</name>
    <name type="synonym">Armeniaca vulgaris</name>
    <dbReference type="NCBI Taxonomy" id="36596"/>
    <lineage>
        <taxon>Eukaryota</taxon>
        <taxon>Viridiplantae</taxon>
        <taxon>Streptophyta</taxon>
        <taxon>Embryophyta</taxon>
        <taxon>Tracheophyta</taxon>
        <taxon>Spermatophyta</taxon>
        <taxon>Magnoliopsida</taxon>
        <taxon>eudicotyledons</taxon>
        <taxon>Gunneridae</taxon>
        <taxon>Pentapetalae</taxon>
        <taxon>rosids</taxon>
        <taxon>fabids</taxon>
        <taxon>Rosales</taxon>
        <taxon>Rosaceae</taxon>
        <taxon>Amygdaloideae</taxon>
        <taxon>Amygdaleae</taxon>
        <taxon>Prunus</taxon>
    </lineage>
</organism>
<dbReference type="AlphaFoldDB" id="A0A6J5VFU6"/>
<reference evidence="1 2" key="1">
    <citation type="submission" date="2020-05" db="EMBL/GenBank/DDBJ databases">
        <authorList>
            <person name="Campoy J."/>
            <person name="Schneeberger K."/>
            <person name="Spophaly S."/>
        </authorList>
    </citation>
    <scope>NUCLEOTIDE SEQUENCE [LARGE SCALE GENOMIC DNA]</scope>
    <source>
        <strain evidence="1">PruArmRojPasFocal</strain>
    </source>
</reference>
<dbReference type="EMBL" id="CAEKDK010000007">
    <property type="protein sequence ID" value="CAB4287151.1"/>
    <property type="molecule type" value="Genomic_DNA"/>
</dbReference>
<dbReference type="Proteomes" id="UP000507222">
    <property type="component" value="Unassembled WGS sequence"/>
</dbReference>
<evidence type="ECO:0000313" key="2">
    <source>
        <dbReference type="Proteomes" id="UP000507222"/>
    </source>
</evidence>
<accession>A0A6J5VFU6</accession>
<gene>
    <name evidence="1" type="ORF">CURHAP_LOCUS44993</name>
</gene>
<name>A0A6J5VFU6_PRUAR</name>
<protein>
    <submittedName>
        <fullName evidence="1">Uncharacterized protein</fullName>
    </submittedName>
</protein>
<proteinExistence type="predicted"/>